<dbReference type="InterPro" id="IPR037682">
    <property type="entry name" value="TonB_C"/>
</dbReference>
<keyword evidence="5" id="KW-0997">Cell inner membrane</keyword>
<dbReference type="PROSITE" id="PS52015">
    <property type="entry name" value="TONB_CTD"/>
    <property type="match status" value="1"/>
</dbReference>
<dbReference type="eggNOG" id="COG0810">
    <property type="taxonomic scope" value="Bacteria"/>
</dbReference>
<gene>
    <name evidence="12" type="ordered locus">Cpha266_0858</name>
</gene>
<dbReference type="NCBIfam" id="TIGR01352">
    <property type="entry name" value="tonB_Cterm"/>
    <property type="match status" value="1"/>
</dbReference>
<evidence type="ECO:0000256" key="2">
    <source>
        <dbReference type="ARBA" id="ARBA00006555"/>
    </source>
</evidence>
<comment type="similarity">
    <text evidence="2">Belongs to the TonB family.</text>
</comment>
<evidence type="ECO:0000256" key="5">
    <source>
        <dbReference type="ARBA" id="ARBA00022519"/>
    </source>
</evidence>
<sequence length="298" mass="31836" precursor="true">MKKRKEYSKEKKMFLLWLSAAAAMHILLLSGLFFLDVFNQAKQRVPKIINVSLVSLPGTGASAAPRAEGAGRAVTVEKKTVETPQAASRPEQQVKPKESAAIPAPVKKPEKEISEAPAKPKALPVANRKPAQLDKTLDRLKLEVNRKAATQPSRADQLGSALTKLQDKVRSQGAKGAGSNDREVASSAGGAGGVGKGASGGGVSDPYKVSIASIIQNNWEFSSQLTKNGYGMEVYVSINILPDGTINEIRFDKRAASEYLNNSVKKALEKSSPLPDLPKKYGASLRIGFVFTPEGVTL</sequence>
<feature type="domain" description="TonB C-terminal" evidence="11">
    <location>
        <begin position="206"/>
        <end position="298"/>
    </location>
</feature>
<keyword evidence="8" id="KW-1133">Transmembrane helix</keyword>
<evidence type="ECO:0000313" key="12">
    <source>
        <dbReference type="EMBL" id="ABL64909.1"/>
    </source>
</evidence>
<comment type="subcellular location">
    <subcellularLocation>
        <location evidence="1">Cell inner membrane</location>
        <topology evidence="1">Single-pass membrane protein</topology>
        <orientation evidence="1">Periplasmic side</orientation>
    </subcellularLocation>
</comment>
<reference evidence="12 13" key="1">
    <citation type="submission" date="2006-12" db="EMBL/GenBank/DDBJ databases">
        <title>Complete sequence of Chlorobium phaeobacteroides DSM 266.</title>
        <authorList>
            <consortium name="US DOE Joint Genome Institute"/>
            <person name="Copeland A."/>
            <person name="Lucas S."/>
            <person name="Lapidus A."/>
            <person name="Barry K."/>
            <person name="Detter J.C."/>
            <person name="Glavina del Rio T."/>
            <person name="Hammon N."/>
            <person name="Israni S."/>
            <person name="Pitluck S."/>
            <person name="Goltsman E."/>
            <person name="Schmutz J."/>
            <person name="Larimer F."/>
            <person name="Land M."/>
            <person name="Hauser L."/>
            <person name="Mikhailova N."/>
            <person name="Li T."/>
            <person name="Overmann J."/>
            <person name="Bryant D.A."/>
            <person name="Richardson P."/>
        </authorList>
    </citation>
    <scope>NUCLEOTIDE SEQUENCE [LARGE SCALE GENOMIC DNA]</scope>
    <source>
        <strain evidence="12 13">DSM 266</strain>
    </source>
</reference>
<evidence type="ECO:0000256" key="8">
    <source>
        <dbReference type="ARBA" id="ARBA00022989"/>
    </source>
</evidence>
<dbReference type="RefSeq" id="WP_011744737.1">
    <property type="nucleotide sequence ID" value="NC_008639.1"/>
</dbReference>
<accession>A1BET2</accession>
<keyword evidence="12" id="KW-0131">Cell cycle</keyword>
<dbReference type="STRING" id="290317.Cpha266_0858"/>
<dbReference type="SUPFAM" id="SSF74653">
    <property type="entry name" value="TolA/TonB C-terminal domain"/>
    <property type="match status" value="1"/>
</dbReference>
<evidence type="ECO:0000256" key="4">
    <source>
        <dbReference type="ARBA" id="ARBA00022475"/>
    </source>
</evidence>
<organism evidence="12 13">
    <name type="scientific">Chlorobium phaeobacteroides (strain DSM 266 / SMG 266 / 2430)</name>
    <dbReference type="NCBI Taxonomy" id="290317"/>
    <lineage>
        <taxon>Bacteria</taxon>
        <taxon>Pseudomonadati</taxon>
        <taxon>Chlorobiota</taxon>
        <taxon>Chlorobiia</taxon>
        <taxon>Chlorobiales</taxon>
        <taxon>Chlorobiaceae</taxon>
        <taxon>Chlorobium/Pelodictyon group</taxon>
        <taxon>Chlorobium</taxon>
    </lineage>
</organism>
<dbReference type="InterPro" id="IPR006260">
    <property type="entry name" value="TonB/TolA_C"/>
</dbReference>
<dbReference type="HOGENOM" id="CLU_884791_0_0_10"/>
<evidence type="ECO:0000256" key="3">
    <source>
        <dbReference type="ARBA" id="ARBA00022448"/>
    </source>
</evidence>
<dbReference type="KEGG" id="cph:Cpha266_0858"/>
<evidence type="ECO:0000313" key="13">
    <source>
        <dbReference type="Proteomes" id="UP000008701"/>
    </source>
</evidence>
<dbReference type="GO" id="GO:0055085">
    <property type="term" value="P:transmembrane transport"/>
    <property type="evidence" value="ECO:0007669"/>
    <property type="project" value="InterPro"/>
</dbReference>
<dbReference type="OrthoDB" id="594769at2"/>
<evidence type="ECO:0000256" key="1">
    <source>
        <dbReference type="ARBA" id="ARBA00004383"/>
    </source>
</evidence>
<dbReference type="GO" id="GO:0098797">
    <property type="term" value="C:plasma membrane protein complex"/>
    <property type="evidence" value="ECO:0007669"/>
    <property type="project" value="TreeGrafter"/>
</dbReference>
<dbReference type="GO" id="GO:0051301">
    <property type="term" value="P:cell division"/>
    <property type="evidence" value="ECO:0007669"/>
    <property type="project" value="UniProtKB-KW"/>
</dbReference>
<dbReference type="PANTHER" id="PTHR33446:SF2">
    <property type="entry name" value="PROTEIN TONB"/>
    <property type="match status" value="1"/>
</dbReference>
<evidence type="ECO:0000256" key="6">
    <source>
        <dbReference type="ARBA" id="ARBA00022692"/>
    </source>
</evidence>
<dbReference type="GO" id="GO:0031992">
    <property type="term" value="F:energy transducer activity"/>
    <property type="evidence" value="ECO:0007669"/>
    <property type="project" value="TreeGrafter"/>
</dbReference>
<keyword evidence="4" id="KW-1003">Cell membrane</keyword>
<dbReference type="EMBL" id="CP000492">
    <property type="protein sequence ID" value="ABL64909.1"/>
    <property type="molecule type" value="Genomic_DNA"/>
</dbReference>
<evidence type="ECO:0000256" key="9">
    <source>
        <dbReference type="ARBA" id="ARBA00023136"/>
    </source>
</evidence>
<keyword evidence="13" id="KW-1185">Reference proteome</keyword>
<keyword evidence="3" id="KW-0813">Transport</keyword>
<feature type="region of interest" description="Disordered" evidence="10">
    <location>
        <begin position="167"/>
        <end position="199"/>
    </location>
</feature>
<keyword evidence="7" id="KW-0653">Protein transport</keyword>
<dbReference type="PANTHER" id="PTHR33446">
    <property type="entry name" value="PROTEIN TONB-RELATED"/>
    <property type="match status" value="1"/>
</dbReference>
<dbReference type="Proteomes" id="UP000008701">
    <property type="component" value="Chromosome"/>
</dbReference>
<keyword evidence="12" id="KW-0132">Cell division</keyword>
<dbReference type="Gene3D" id="3.30.1150.10">
    <property type="match status" value="1"/>
</dbReference>
<keyword evidence="9" id="KW-0472">Membrane</keyword>
<protein>
    <submittedName>
        <fullName evidence="12">Cell division and transport-associated protein TolA</fullName>
    </submittedName>
</protein>
<feature type="compositionally biased region" description="Gly residues" evidence="10">
    <location>
        <begin position="189"/>
        <end position="199"/>
    </location>
</feature>
<dbReference type="AlphaFoldDB" id="A1BET2"/>
<proteinExistence type="inferred from homology"/>
<keyword evidence="6" id="KW-0812">Transmembrane</keyword>
<evidence type="ECO:0000256" key="7">
    <source>
        <dbReference type="ARBA" id="ARBA00022927"/>
    </source>
</evidence>
<dbReference type="Pfam" id="PF13103">
    <property type="entry name" value="TonB_2"/>
    <property type="match status" value="1"/>
</dbReference>
<dbReference type="InterPro" id="IPR051045">
    <property type="entry name" value="TonB-dependent_transducer"/>
</dbReference>
<evidence type="ECO:0000256" key="10">
    <source>
        <dbReference type="SAM" id="MobiDB-lite"/>
    </source>
</evidence>
<evidence type="ECO:0000259" key="11">
    <source>
        <dbReference type="PROSITE" id="PS52015"/>
    </source>
</evidence>
<name>A1BET2_CHLPD</name>
<feature type="region of interest" description="Disordered" evidence="10">
    <location>
        <begin position="60"/>
        <end position="139"/>
    </location>
</feature>
<dbReference type="GO" id="GO:0015031">
    <property type="term" value="P:protein transport"/>
    <property type="evidence" value="ECO:0007669"/>
    <property type="project" value="UniProtKB-KW"/>
</dbReference>